<dbReference type="InterPro" id="IPR047746">
    <property type="entry name" value="Dae2/Tae2-like"/>
</dbReference>
<dbReference type="NCBIfam" id="NF033857">
    <property type="entry name" value="BPSL0067_fam"/>
    <property type="match status" value="1"/>
</dbReference>
<accession>A0ABT0WY97</accession>
<evidence type="ECO:0000256" key="1">
    <source>
        <dbReference type="SAM" id="SignalP"/>
    </source>
</evidence>
<keyword evidence="3" id="KW-1185">Reference proteome</keyword>
<dbReference type="Proteomes" id="UP001202243">
    <property type="component" value="Unassembled WGS sequence"/>
</dbReference>
<gene>
    <name evidence="2" type="ORF">NCG91_25535</name>
</gene>
<evidence type="ECO:0000313" key="2">
    <source>
        <dbReference type="EMBL" id="MCM2568992.1"/>
    </source>
</evidence>
<dbReference type="RefSeq" id="WP_251351724.1">
    <property type="nucleotide sequence ID" value="NZ_JAMQGR010000015.1"/>
</dbReference>
<protein>
    <submittedName>
        <fullName evidence="2">BPSL0067 family protein</fullName>
    </submittedName>
</protein>
<keyword evidence="1" id="KW-0732">Signal</keyword>
<feature type="signal peptide" evidence="1">
    <location>
        <begin position="1"/>
        <end position="17"/>
    </location>
</feature>
<sequence length="153" mass="16892">MSMFCIALAHIKLLARALHTLSLSSTTESNDMPYIARADYAKQKEIVGNGECVTLARRLTGARASSLWREGDKVPDLLEHGGIAKGTLIATFVNGRYQNLRQGNHAALFIRQVPGGIEIFDQWRHHKPSARVIYFGRSAAGASNRPELYSVVE</sequence>
<evidence type="ECO:0000313" key="3">
    <source>
        <dbReference type="Proteomes" id="UP001202243"/>
    </source>
</evidence>
<organism evidence="2 3">
    <name type="scientific">Janthinobacterium kumbetense</name>
    <dbReference type="NCBI Taxonomy" id="2950280"/>
    <lineage>
        <taxon>Bacteria</taxon>
        <taxon>Pseudomonadati</taxon>
        <taxon>Pseudomonadota</taxon>
        <taxon>Betaproteobacteria</taxon>
        <taxon>Burkholderiales</taxon>
        <taxon>Oxalobacteraceae</taxon>
        <taxon>Janthinobacterium</taxon>
    </lineage>
</organism>
<comment type="caution">
    <text evidence="2">The sequence shown here is derived from an EMBL/GenBank/DDBJ whole genome shotgun (WGS) entry which is preliminary data.</text>
</comment>
<proteinExistence type="predicted"/>
<name>A0ABT0WY97_9BURK</name>
<reference evidence="2 3" key="1">
    <citation type="submission" date="2022-06" db="EMBL/GenBank/DDBJ databases">
        <title>Janthinobacterium kumbetensis sp. nov., isolated from spring water in Turkey.</title>
        <authorList>
            <person name="Inan Bektas K."/>
            <person name="Belduz A.A."/>
            <person name="Canakci S."/>
            <person name="Nalcaoglu A."/>
            <person name="Ceylan E."/>
            <person name="Kati H."/>
        </authorList>
    </citation>
    <scope>NUCLEOTIDE SEQUENCE [LARGE SCALE GENOMIC DNA]</scope>
    <source>
        <strain evidence="2 3">GK</strain>
    </source>
</reference>
<dbReference type="EMBL" id="JAMQGR010000015">
    <property type="protein sequence ID" value="MCM2568992.1"/>
    <property type="molecule type" value="Genomic_DNA"/>
</dbReference>
<feature type="chain" id="PRO_5046624303" evidence="1">
    <location>
        <begin position="18"/>
        <end position="153"/>
    </location>
</feature>